<dbReference type="RefSeq" id="WP_213235091.1">
    <property type="nucleotide sequence ID" value="NZ_JAHBCL010000002.1"/>
</dbReference>
<name>A0ABS5PL48_9FIRM</name>
<reference evidence="1 2" key="1">
    <citation type="submission" date="2021-05" db="EMBL/GenBank/DDBJ databases">
        <title>Fusibacter ferrireducens sp. nov., an anaerobic, sulfur- and Fe-reducing bacterium isolated from the mangrove sediment.</title>
        <authorList>
            <person name="Qiu D."/>
        </authorList>
    </citation>
    <scope>NUCLEOTIDE SEQUENCE [LARGE SCALE GENOMIC DNA]</scope>
    <source>
        <strain evidence="1 2">DSM 12116</strain>
    </source>
</reference>
<evidence type="ECO:0000313" key="1">
    <source>
        <dbReference type="EMBL" id="MBS7525301.1"/>
    </source>
</evidence>
<proteinExistence type="predicted"/>
<sequence length="410" mass="46549">MSEHIDERMPREVGKGALPDHPGIKTPWDRIFSFHDTYKNLVRHIAVVDTSFMEAMRILIPDYVERSKMMCEINHKILRGMFGMDMVRNGAAISQNFHPFMKGVFLGGLIGDVGDERQYMPGRVNDFGTYRVEKELDVCPWDILGSEFCRATTATLQAAGESYGGHHLEYNMVEAKGCGDLHCRVIAESREKFPMADKESWEKFGPIATSDQIKFTPEENMVTKPQQFREECDYKMRNGLNTEWSAADLYNSTLINPLGVTYVVPVLEAKIAAGVYTREYVQSVVECVCRGAGKAMFGEYFAIKGLRDWMGVPNDVDDGRVLGGYIEVVLQTILCQYEVVAFNKNEVIYDINQAGLERRVPMLTPAYIAMWYGMCKTLVGSLWSVWRETENVPEGTIRLKIAKKIDKFCL</sequence>
<accession>A0ABS5PL48</accession>
<evidence type="ECO:0008006" key="3">
    <source>
        <dbReference type="Google" id="ProtNLM"/>
    </source>
</evidence>
<organism evidence="1 2">
    <name type="scientific">Fusibacter paucivorans</name>
    <dbReference type="NCBI Taxonomy" id="76009"/>
    <lineage>
        <taxon>Bacteria</taxon>
        <taxon>Bacillati</taxon>
        <taxon>Bacillota</taxon>
        <taxon>Clostridia</taxon>
        <taxon>Eubacteriales</taxon>
        <taxon>Eubacteriales Family XII. Incertae Sedis</taxon>
        <taxon>Fusibacter</taxon>
    </lineage>
</organism>
<comment type="caution">
    <text evidence="1">The sequence shown here is derived from an EMBL/GenBank/DDBJ whole genome shotgun (WGS) entry which is preliminary data.</text>
</comment>
<dbReference type="EMBL" id="JAHBCL010000002">
    <property type="protein sequence ID" value="MBS7525301.1"/>
    <property type="molecule type" value="Genomic_DNA"/>
</dbReference>
<protein>
    <recommendedName>
        <fullName evidence="3">4-vinyl reductase 4VR domain-containing protein</fullName>
    </recommendedName>
</protein>
<dbReference type="Proteomes" id="UP000746471">
    <property type="component" value="Unassembled WGS sequence"/>
</dbReference>
<gene>
    <name evidence="1" type="ORF">KHM83_01275</name>
</gene>
<evidence type="ECO:0000313" key="2">
    <source>
        <dbReference type="Proteomes" id="UP000746471"/>
    </source>
</evidence>
<keyword evidence="2" id="KW-1185">Reference proteome</keyword>